<dbReference type="KEGG" id="tps:THAPSDRAFT_264413"/>
<evidence type="ECO:0000313" key="4">
    <source>
        <dbReference type="Proteomes" id="UP000001449"/>
    </source>
</evidence>
<dbReference type="InterPro" id="IPR020568">
    <property type="entry name" value="Ribosomal_Su5_D2-typ_SF"/>
</dbReference>
<evidence type="ECO:0000259" key="2">
    <source>
        <dbReference type="Pfam" id="PF01205"/>
    </source>
</evidence>
<dbReference type="OMA" id="AIKSNCR"/>
<dbReference type="AlphaFoldDB" id="B8CDW6"/>
<evidence type="ECO:0000313" key="3">
    <source>
        <dbReference type="EMBL" id="EED88278.1"/>
    </source>
</evidence>
<dbReference type="RefSeq" id="XP_002294444.1">
    <property type="nucleotide sequence ID" value="XM_002294408.1"/>
</dbReference>
<organism evidence="3 4">
    <name type="scientific">Thalassiosira pseudonana</name>
    <name type="common">Marine diatom</name>
    <name type="synonym">Cyclotella nana</name>
    <dbReference type="NCBI Taxonomy" id="35128"/>
    <lineage>
        <taxon>Eukaryota</taxon>
        <taxon>Sar</taxon>
        <taxon>Stramenopiles</taxon>
        <taxon>Ochrophyta</taxon>
        <taxon>Bacillariophyta</taxon>
        <taxon>Coscinodiscophyceae</taxon>
        <taxon>Thalassiosirophycidae</taxon>
        <taxon>Thalassiosirales</taxon>
        <taxon>Thalassiosiraceae</taxon>
        <taxon>Thalassiosira</taxon>
    </lineage>
</organism>
<dbReference type="GO" id="GO:0005737">
    <property type="term" value="C:cytoplasm"/>
    <property type="evidence" value="ECO:0000318"/>
    <property type="project" value="GO_Central"/>
</dbReference>
<feature type="non-terminal residue" evidence="3">
    <location>
        <position position="183"/>
    </location>
</feature>
<protein>
    <recommendedName>
        <fullName evidence="2">Impact N-terminal domain-containing protein</fullName>
    </recommendedName>
</protein>
<dbReference type="HOGENOM" id="CLU_083552_2_1_1"/>
<comment type="similarity">
    <text evidence="1">Belongs to the IMPACT family.</text>
</comment>
<dbReference type="InterPro" id="IPR020569">
    <property type="entry name" value="UPF0029_Impact_CS"/>
</dbReference>
<dbReference type="eggNOG" id="KOG3299">
    <property type="taxonomic scope" value="Eukaryota"/>
</dbReference>
<dbReference type="InterPro" id="IPR001498">
    <property type="entry name" value="Impact_N"/>
</dbReference>
<dbReference type="EMBL" id="CM000651">
    <property type="protein sequence ID" value="EED88278.1"/>
    <property type="molecule type" value="Genomic_DNA"/>
</dbReference>
<dbReference type="Gene3D" id="3.30.230.30">
    <property type="entry name" value="Impact, N-terminal domain"/>
    <property type="match status" value="1"/>
</dbReference>
<feature type="non-terminal residue" evidence="3">
    <location>
        <position position="1"/>
    </location>
</feature>
<accession>B8CDW6</accession>
<reference evidence="3 4" key="1">
    <citation type="journal article" date="2004" name="Science">
        <title>The genome of the diatom Thalassiosira pseudonana: ecology, evolution, and metabolism.</title>
        <authorList>
            <person name="Armbrust E.V."/>
            <person name="Berges J.A."/>
            <person name="Bowler C."/>
            <person name="Green B.R."/>
            <person name="Martinez D."/>
            <person name="Putnam N.H."/>
            <person name="Zhou S."/>
            <person name="Allen A.E."/>
            <person name="Apt K.E."/>
            <person name="Bechner M."/>
            <person name="Brzezinski M.A."/>
            <person name="Chaal B.K."/>
            <person name="Chiovitti A."/>
            <person name="Davis A.K."/>
            <person name="Demarest M.S."/>
            <person name="Detter J.C."/>
            <person name="Glavina T."/>
            <person name="Goodstein D."/>
            <person name="Hadi M.Z."/>
            <person name="Hellsten U."/>
            <person name="Hildebrand M."/>
            <person name="Jenkins B.D."/>
            <person name="Jurka J."/>
            <person name="Kapitonov V.V."/>
            <person name="Kroger N."/>
            <person name="Lau W.W."/>
            <person name="Lane T.W."/>
            <person name="Larimer F.W."/>
            <person name="Lippmeier J.C."/>
            <person name="Lucas S."/>
            <person name="Medina M."/>
            <person name="Montsant A."/>
            <person name="Obornik M."/>
            <person name="Parker M.S."/>
            <person name="Palenik B."/>
            <person name="Pazour G.J."/>
            <person name="Richardson P.M."/>
            <person name="Rynearson T.A."/>
            <person name="Saito M.A."/>
            <person name="Schwartz D.C."/>
            <person name="Thamatrakoln K."/>
            <person name="Valentin K."/>
            <person name="Vardi A."/>
            <person name="Wilkerson F.P."/>
            <person name="Rokhsar D.S."/>
        </authorList>
    </citation>
    <scope>NUCLEOTIDE SEQUENCE [LARGE SCALE GENOMIC DNA]</scope>
    <source>
        <strain evidence="3 4">CCMP1335</strain>
    </source>
</reference>
<dbReference type="PANTHER" id="PTHR16301:SF20">
    <property type="entry name" value="IMPACT FAMILY MEMBER YIGZ"/>
    <property type="match status" value="1"/>
</dbReference>
<dbReference type="Proteomes" id="UP000001449">
    <property type="component" value="Chromosome 17"/>
</dbReference>
<dbReference type="SUPFAM" id="SSF54211">
    <property type="entry name" value="Ribosomal protein S5 domain 2-like"/>
    <property type="match status" value="1"/>
</dbReference>
<evidence type="ECO:0000256" key="1">
    <source>
        <dbReference type="ARBA" id="ARBA00007665"/>
    </source>
</evidence>
<sequence>EEIVKKSRFIGLATHCTSWEEAQVYLEQVRKEHPKSRHVCFGFVSGGVGTERCSDDGEPTGTAGVPILGSIKGEGLSDTLCIVVRYFGGVKLGAGGLIRAYGSAARLVLRSAPTEIHIPKSTIRISTRTANSGAIYASAAKYGGITGGESFNDRGELEVTITCDEVDGEKLKDEIVDATRGGV</sequence>
<dbReference type="STRING" id="35128.B8CDW6"/>
<dbReference type="InterPro" id="IPR036956">
    <property type="entry name" value="Impact_N_sf"/>
</dbReference>
<dbReference type="PROSITE" id="PS00910">
    <property type="entry name" value="UPF0029"/>
    <property type="match status" value="1"/>
</dbReference>
<gene>
    <name evidence="3" type="ORF">THAPSDRAFT_264413</name>
</gene>
<dbReference type="InParanoid" id="B8CDW6"/>
<dbReference type="PaxDb" id="35128-Thaps264413"/>
<dbReference type="Pfam" id="PF01205">
    <property type="entry name" value="Impact_N"/>
    <property type="match status" value="1"/>
</dbReference>
<name>B8CDW6_THAPS</name>
<proteinExistence type="inferred from homology"/>
<keyword evidence="4" id="KW-1185">Reference proteome</keyword>
<dbReference type="GeneID" id="7444168"/>
<dbReference type="GO" id="GO:0006446">
    <property type="term" value="P:regulation of translational initiation"/>
    <property type="evidence" value="ECO:0000318"/>
    <property type="project" value="GO_Central"/>
</dbReference>
<feature type="domain" description="Impact N-terminal" evidence="2">
    <location>
        <begin position="5"/>
        <end position="109"/>
    </location>
</feature>
<reference evidence="3 4" key="2">
    <citation type="journal article" date="2008" name="Nature">
        <title>The Phaeodactylum genome reveals the evolutionary history of diatom genomes.</title>
        <authorList>
            <person name="Bowler C."/>
            <person name="Allen A.E."/>
            <person name="Badger J.H."/>
            <person name="Grimwood J."/>
            <person name="Jabbari K."/>
            <person name="Kuo A."/>
            <person name="Maheswari U."/>
            <person name="Martens C."/>
            <person name="Maumus F."/>
            <person name="Otillar R.P."/>
            <person name="Rayko E."/>
            <person name="Salamov A."/>
            <person name="Vandepoele K."/>
            <person name="Beszteri B."/>
            <person name="Gruber A."/>
            <person name="Heijde M."/>
            <person name="Katinka M."/>
            <person name="Mock T."/>
            <person name="Valentin K."/>
            <person name="Verret F."/>
            <person name="Berges J.A."/>
            <person name="Brownlee C."/>
            <person name="Cadoret J.P."/>
            <person name="Chiovitti A."/>
            <person name="Choi C.J."/>
            <person name="Coesel S."/>
            <person name="De Martino A."/>
            <person name="Detter J.C."/>
            <person name="Durkin C."/>
            <person name="Falciatore A."/>
            <person name="Fournet J."/>
            <person name="Haruta M."/>
            <person name="Huysman M.J."/>
            <person name="Jenkins B.D."/>
            <person name="Jiroutova K."/>
            <person name="Jorgensen R.E."/>
            <person name="Joubert Y."/>
            <person name="Kaplan A."/>
            <person name="Kroger N."/>
            <person name="Kroth P.G."/>
            <person name="La Roche J."/>
            <person name="Lindquist E."/>
            <person name="Lommer M."/>
            <person name="Martin-Jezequel V."/>
            <person name="Lopez P.J."/>
            <person name="Lucas S."/>
            <person name="Mangogna M."/>
            <person name="McGinnis K."/>
            <person name="Medlin L.K."/>
            <person name="Montsant A."/>
            <person name="Oudot-Le Secq M.P."/>
            <person name="Napoli C."/>
            <person name="Obornik M."/>
            <person name="Parker M.S."/>
            <person name="Petit J.L."/>
            <person name="Porcel B.M."/>
            <person name="Poulsen N."/>
            <person name="Robison M."/>
            <person name="Rychlewski L."/>
            <person name="Rynearson T.A."/>
            <person name="Schmutz J."/>
            <person name="Shapiro H."/>
            <person name="Siaut M."/>
            <person name="Stanley M."/>
            <person name="Sussman M.R."/>
            <person name="Taylor A.R."/>
            <person name="Vardi A."/>
            <person name="von Dassow P."/>
            <person name="Vyverman W."/>
            <person name="Willis A."/>
            <person name="Wyrwicz L.S."/>
            <person name="Rokhsar D.S."/>
            <person name="Weissenbach J."/>
            <person name="Armbrust E.V."/>
            <person name="Green B.R."/>
            <person name="Van de Peer Y."/>
            <person name="Grigoriev I.V."/>
        </authorList>
    </citation>
    <scope>NUCLEOTIDE SEQUENCE [LARGE SCALE GENOMIC DNA]</scope>
    <source>
        <strain evidence="3 4">CCMP1335</strain>
    </source>
</reference>
<dbReference type="PANTHER" id="PTHR16301">
    <property type="entry name" value="IMPACT-RELATED"/>
    <property type="match status" value="1"/>
</dbReference>
<dbReference type="InterPro" id="IPR023582">
    <property type="entry name" value="Impact"/>
</dbReference>